<dbReference type="EnsemblMetazoa" id="GMOY003365-RA">
    <property type="protein sequence ID" value="GMOY003365-PA"/>
    <property type="gene ID" value="GMOY003365"/>
</dbReference>
<keyword evidence="2" id="KW-1185">Reference proteome</keyword>
<reference evidence="1" key="1">
    <citation type="submission" date="2020-05" db="UniProtKB">
        <authorList>
            <consortium name="EnsemblMetazoa"/>
        </authorList>
    </citation>
    <scope>IDENTIFICATION</scope>
    <source>
        <strain evidence="1">Yale</strain>
    </source>
</reference>
<accession>A0A1B0FHU6</accession>
<sequence length="688" mass="71776">DVGAGDNVDAGTNIVPLETHSNTHACFIGGRSCEIGVTAHVRFKHVRIGVCAVAGAKDGLDARDDAGLYGAGDNTCVDAYRIDAFFPVNGGVGPENGVVVQSNSDERTHFRHDRVDAWAGAYTVDAGFADGDNVGVKDGANAGADAANGGIGRGDGLDARVGAVCENVEPEEDHSDSSREGIDNFRHDRVDACSGAYEAGAVVGDEDDVGAKDSADALADAGLYRAGDDTCVVEYGTGAFFLANGGVGRGDGVVARAGAGSYGAGADAYVYFGHIRANSFAVLCRAHVFFPGIGDVGAVDTNSYFRFVRFDSCAGAHIAHAGFVDCDNVGAKDGVDARADDDSYGANGAIGRGVDGGARAGAGSYGAACEDVEPGDGVDVHTSFDSHREYFDTHAPFRHAFGIYARIYIRNGGICIQVFVRICADNDTCTYIGVDVYTVADFAAVAVAYIVVHADIDVGTYIYIDSDIVSVACIAADNRAYADSDTDARTGAEAGAYIGNDAATDTYFAYAESLIEFVETVSDAGLEKFLEVCFGAGVREFLDARFGAGVDEDLATGADTGASKYFEACSGTDERKFLEANSGVGYLEIRPGPGDKQFLGLAVFSGDVEFLETCVVAGDRECLEACARAGIGGEYFETGDRACGEFLNESDVAKIFEDRVAIFRCAEVDSSEEEFVESRGSIGNDVEF</sequence>
<organism evidence="1 2">
    <name type="scientific">Glossina morsitans morsitans</name>
    <name type="common">Savannah tsetse fly</name>
    <dbReference type="NCBI Taxonomy" id="37546"/>
    <lineage>
        <taxon>Eukaryota</taxon>
        <taxon>Metazoa</taxon>
        <taxon>Ecdysozoa</taxon>
        <taxon>Arthropoda</taxon>
        <taxon>Hexapoda</taxon>
        <taxon>Insecta</taxon>
        <taxon>Pterygota</taxon>
        <taxon>Neoptera</taxon>
        <taxon>Endopterygota</taxon>
        <taxon>Diptera</taxon>
        <taxon>Brachycera</taxon>
        <taxon>Muscomorpha</taxon>
        <taxon>Hippoboscoidea</taxon>
        <taxon>Glossinidae</taxon>
        <taxon>Glossina</taxon>
    </lineage>
</organism>
<dbReference type="AlphaFoldDB" id="A0A1B0FHU6"/>
<protein>
    <submittedName>
        <fullName evidence="1">Uncharacterized protein</fullName>
    </submittedName>
</protein>
<evidence type="ECO:0000313" key="1">
    <source>
        <dbReference type="EnsemblMetazoa" id="GMOY003365-PA"/>
    </source>
</evidence>
<name>A0A1B0FHU6_GLOMM</name>
<dbReference type="EMBL" id="CCAG010015795">
    <property type="status" value="NOT_ANNOTATED_CDS"/>
    <property type="molecule type" value="Genomic_DNA"/>
</dbReference>
<evidence type="ECO:0000313" key="2">
    <source>
        <dbReference type="Proteomes" id="UP000092444"/>
    </source>
</evidence>
<dbReference type="Proteomes" id="UP000092444">
    <property type="component" value="Unassembled WGS sequence"/>
</dbReference>
<dbReference type="VEuPathDB" id="VectorBase:GMOY003365"/>
<proteinExistence type="predicted"/>